<organism evidence="2 3">
    <name type="scientific">Phanerochaete sordida</name>
    <dbReference type="NCBI Taxonomy" id="48140"/>
    <lineage>
        <taxon>Eukaryota</taxon>
        <taxon>Fungi</taxon>
        <taxon>Dikarya</taxon>
        <taxon>Basidiomycota</taxon>
        <taxon>Agaricomycotina</taxon>
        <taxon>Agaricomycetes</taxon>
        <taxon>Polyporales</taxon>
        <taxon>Phanerochaetaceae</taxon>
        <taxon>Phanerochaete</taxon>
    </lineage>
</organism>
<feature type="compositionally biased region" description="Low complexity" evidence="1">
    <location>
        <begin position="438"/>
        <end position="453"/>
    </location>
</feature>
<accession>A0A9P3FY71</accession>
<evidence type="ECO:0000313" key="3">
    <source>
        <dbReference type="Proteomes" id="UP000703269"/>
    </source>
</evidence>
<proteinExistence type="predicted"/>
<gene>
    <name evidence="2" type="ORF">PsYK624_004660</name>
</gene>
<dbReference type="OrthoDB" id="2757090at2759"/>
<name>A0A9P3FY71_9APHY</name>
<feature type="region of interest" description="Disordered" evidence="1">
    <location>
        <begin position="429"/>
        <end position="538"/>
    </location>
</feature>
<dbReference type="AlphaFoldDB" id="A0A9P3FY71"/>
<dbReference type="Proteomes" id="UP000703269">
    <property type="component" value="Unassembled WGS sequence"/>
</dbReference>
<comment type="caution">
    <text evidence="2">The sequence shown here is derived from an EMBL/GenBank/DDBJ whole genome shotgun (WGS) entry which is preliminary data.</text>
</comment>
<evidence type="ECO:0000313" key="2">
    <source>
        <dbReference type="EMBL" id="GJE84390.1"/>
    </source>
</evidence>
<evidence type="ECO:0000256" key="1">
    <source>
        <dbReference type="SAM" id="MobiDB-lite"/>
    </source>
</evidence>
<sequence length="616" mass="67256">MFAYDIHANELRPLGHGEPLWIPESLTDNGGVQIGDVGFMDGGRFKRLFNALEDETHDWNRVNGCPEGIAPMQYAKDCFLSKTADYLAEGIPICSRSVYSVAAQASATLAQKVELSYAFQCERDQGAVVVPGSAPTEERVVQCAEFPNYMSKHYKAWHSFARGKNYSLEIEDLVFVYGWVKTDTWAIATVESSNGARMLSLSAQGNSFVDASFSLQSAEGTTTMPQCRTSAKRSEGDCTKDQCLFLRCYKMKKLLRFGPRYPKAQAEPLPYQRWDDTEDPAAIWVNDSSSSTGDGEHYEVIDIAEPNTKSDDPLDTLLDLILENTSAEYAIACHDDLYKIFPREEWPNNFACALRAAQQEGRLMFKVNDCNVGYLALSPSPMSFSETQPDDYALNEPASGELPADSPSPGDPLAERWPDNADVYQALVSSSKSPANFSQASGSRSRSCSPAAPTDAPRETPKKRGRPAPGKRDPAKKRTGAKKATKSTSSTRERRASKAPLAVQLGGARKKRAVSSAASTRPGPSISANQAPSSPPPVLRVESLTQILPVPVMYTRAGESDALTPQLHMLQPFASPQCSPVCETAPRRLFAQGSYRAVSAPPALESQEEEADEAFV</sequence>
<reference evidence="2 3" key="1">
    <citation type="submission" date="2021-08" db="EMBL/GenBank/DDBJ databases">
        <title>Draft Genome Sequence of Phanerochaete sordida strain YK-624.</title>
        <authorList>
            <person name="Mori T."/>
            <person name="Dohra H."/>
            <person name="Suzuki T."/>
            <person name="Kawagishi H."/>
            <person name="Hirai H."/>
        </authorList>
    </citation>
    <scope>NUCLEOTIDE SEQUENCE [LARGE SCALE GENOMIC DNA]</scope>
    <source>
        <strain evidence="2 3">YK-624</strain>
    </source>
</reference>
<dbReference type="EMBL" id="BPQB01000001">
    <property type="protein sequence ID" value="GJE84390.1"/>
    <property type="molecule type" value="Genomic_DNA"/>
</dbReference>
<feature type="compositionally biased region" description="Basic residues" evidence="1">
    <location>
        <begin position="474"/>
        <end position="485"/>
    </location>
</feature>
<keyword evidence="3" id="KW-1185">Reference proteome</keyword>
<feature type="region of interest" description="Disordered" evidence="1">
    <location>
        <begin position="385"/>
        <end position="417"/>
    </location>
</feature>
<protein>
    <submittedName>
        <fullName evidence="2">Uncharacterized protein</fullName>
    </submittedName>
</protein>